<evidence type="ECO:0000313" key="6">
    <source>
        <dbReference type="Proteomes" id="UP000254374"/>
    </source>
</evidence>
<reference evidence="4 6" key="2">
    <citation type="submission" date="2018-06" db="EMBL/GenBank/DDBJ databases">
        <authorList>
            <consortium name="Pathogen Informatics"/>
            <person name="Doyle S."/>
        </authorList>
    </citation>
    <scope>NUCLEOTIDE SEQUENCE [LARGE SCALE GENOMIC DNA]</scope>
    <source>
        <strain evidence="4 6">NCTC11401</strain>
    </source>
</reference>
<dbReference type="RefSeq" id="WP_058469107.1">
    <property type="nucleotide sequence ID" value="NZ_CAAAIX010000002.1"/>
</dbReference>
<dbReference type="GO" id="GO:0016881">
    <property type="term" value="F:acid-amino acid ligase activity"/>
    <property type="evidence" value="ECO:0007669"/>
    <property type="project" value="UniProtKB-ARBA"/>
</dbReference>
<dbReference type="AlphaFoldDB" id="A0A377GKZ6"/>
<reference evidence="3 5" key="1">
    <citation type="submission" date="2017-01" db="EMBL/GenBank/DDBJ databases">
        <authorList>
            <person name="Varghese N."/>
            <person name="Submissions S."/>
        </authorList>
    </citation>
    <scope>NUCLEOTIDE SEQUENCE [LARGE SCALE GENOMIC DNA]</scope>
    <source>
        <strain evidence="3 5">ATCC 33342</strain>
    </source>
</reference>
<dbReference type="Pfam" id="PF04183">
    <property type="entry name" value="IucA_IucC"/>
    <property type="match status" value="1"/>
</dbReference>
<name>A0A377GKZ6_9GAMM</name>
<keyword evidence="4" id="KW-0436">Ligase</keyword>
<dbReference type="InterPro" id="IPR037455">
    <property type="entry name" value="LucA/IucC-like"/>
</dbReference>
<feature type="domain" description="Aerobactin siderophore biosynthesis IucA/IucC N-terminal" evidence="1">
    <location>
        <begin position="140"/>
        <end position="375"/>
    </location>
</feature>
<organism evidence="4 6">
    <name type="scientific">Fluoribacter gormanii</name>
    <dbReference type="NCBI Taxonomy" id="464"/>
    <lineage>
        <taxon>Bacteria</taxon>
        <taxon>Pseudomonadati</taxon>
        <taxon>Pseudomonadota</taxon>
        <taxon>Gammaproteobacteria</taxon>
        <taxon>Legionellales</taxon>
        <taxon>Legionellaceae</taxon>
        <taxon>Fluoribacter</taxon>
    </lineage>
</organism>
<dbReference type="Proteomes" id="UP000186808">
    <property type="component" value="Unassembled WGS sequence"/>
</dbReference>
<evidence type="ECO:0000259" key="2">
    <source>
        <dbReference type="Pfam" id="PF06276"/>
    </source>
</evidence>
<dbReference type="STRING" id="464.Lgor_2782"/>
<evidence type="ECO:0000313" key="5">
    <source>
        <dbReference type="Proteomes" id="UP000186808"/>
    </source>
</evidence>
<dbReference type="Gene3D" id="1.10.510.40">
    <property type="match status" value="1"/>
</dbReference>
<dbReference type="OrthoDB" id="495728at2"/>
<sequence>MILSNSHVNELNYQLRSLLTNNDFPISSKQMGHCIVASYQQCFNRLRRSAISEGLIDKKVSSQSITAYLDLLKVYSQKQKTHFKYWHSLHEELNESIVNQALALAYQYQWHKKIRQQAKGYASLWSWLIEHCGQQQILNFLEQWGCMGHPSHPNFRAKIGFNRNEVVQYSPEFNSEVTIGWAAIHHSLAFISTSKSAFNWLFSNHFPKEYSLWSDALQLKKLRPEDYYPFPIHPWQWTNKLQTLAKSLFKEHQFIVNPVHQRTKPSMSFRTMMPLEKHGPHLKLAVGVHTTSSLRTVSPASVSNSSELSQWINELLTRTQYYKGQLFLARDLAGINVLNSSVPNDEMKHFGLIVRENPLQWIRVNQKLVPLASLFKRSPLSQRSLLSELIELSESCPVAYFMEYCRCVLAGQLHFLLSYGIALEAHQQNTLVIFQANRPSGLVLRDLGGIKICTHAFYDKVAKPSLHPDSTITCAGLSELINKFIHGNLLSNLAYGIDCLSMDYKISKSMLWRKVRQILDHLLEELRTEIEPRIHQWYRRQLLVEPWQQKSLIAMRLHENQNQDLFSIIRNPLSRNYG</sequence>
<evidence type="ECO:0000259" key="1">
    <source>
        <dbReference type="Pfam" id="PF04183"/>
    </source>
</evidence>
<dbReference type="EC" id="6.3.2.-" evidence="4"/>
<keyword evidence="5" id="KW-1185">Reference proteome</keyword>
<feature type="domain" description="Aerobactin siderophore biosynthesis IucA/IucC-like C-terminal" evidence="2">
    <location>
        <begin position="400"/>
        <end position="563"/>
    </location>
</feature>
<dbReference type="GO" id="GO:0019290">
    <property type="term" value="P:siderophore biosynthetic process"/>
    <property type="evidence" value="ECO:0007669"/>
    <property type="project" value="InterPro"/>
</dbReference>
<accession>A0A377GKZ6</accession>
<dbReference type="InterPro" id="IPR022770">
    <property type="entry name" value="IucA/IucC-like_C"/>
</dbReference>
<dbReference type="EMBL" id="FTNL01000003">
    <property type="protein sequence ID" value="SIQ80833.1"/>
    <property type="molecule type" value="Genomic_DNA"/>
</dbReference>
<protein>
    <submittedName>
        <fullName evidence="4">Aerobactin synthase IucC</fullName>
        <ecNumber evidence="4">6.3.2.-</ecNumber>
    </submittedName>
    <submittedName>
        <fullName evidence="3">Siderophore synthetase component</fullName>
    </submittedName>
</protein>
<gene>
    <name evidence="4" type="primary">iucC</name>
    <name evidence="4" type="ORF">NCTC11401_01831</name>
    <name evidence="3" type="ORF">SAMN05421777_103122</name>
</gene>
<dbReference type="InterPro" id="IPR007310">
    <property type="entry name" value="Aerobactin_biosyn_IucA/IucC_N"/>
</dbReference>
<dbReference type="PANTHER" id="PTHR34384">
    <property type="entry name" value="L-2,3-DIAMINOPROPANOATE--CITRATE LIGASE"/>
    <property type="match status" value="1"/>
</dbReference>
<dbReference type="EMBL" id="UGGV01000001">
    <property type="protein sequence ID" value="STO25012.1"/>
    <property type="molecule type" value="Genomic_DNA"/>
</dbReference>
<evidence type="ECO:0000313" key="3">
    <source>
        <dbReference type="EMBL" id="SIQ80833.1"/>
    </source>
</evidence>
<proteinExistence type="predicted"/>
<dbReference type="Pfam" id="PF06276">
    <property type="entry name" value="FhuF"/>
    <property type="match status" value="1"/>
</dbReference>
<evidence type="ECO:0000313" key="4">
    <source>
        <dbReference type="EMBL" id="STO25012.1"/>
    </source>
</evidence>
<dbReference type="Proteomes" id="UP000254374">
    <property type="component" value="Unassembled WGS sequence"/>
</dbReference>